<evidence type="ECO:0000256" key="2">
    <source>
        <dbReference type="SAM" id="MobiDB-lite"/>
    </source>
</evidence>
<feature type="region of interest" description="Disordered" evidence="2">
    <location>
        <begin position="379"/>
        <end position="469"/>
    </location>
</feature>
<protein>
    <recommendedName>
        <fullName evidence="3">CAP-Gly domain-containing protein</fullName>
    </recommendedName>
</protein>
<reference evidence="4" key="1">
    <citation type="submission" date="2022-01" db="EMBL/GenBank/DDBJ databases">
        <authorList>
            <person name="King R."/>
        </authorList>
    </citation>
    <scope>NUCLEOTIDE SEQUENCE</scope>
</reference>
<feature type="compositionally biased region" description="Basic and acidic residues" evidence="2">
    <location>
        <begin position="659"/>
        <end position="671"/>
    </location>
</feature>
<proteinExistence type="predicted"/>
<dbReference type="Pfam" id="PF01302">
    <property type="entry name" value="CAP_GLY"/>
    <property type="match status" value="1"/>
</dbReference>
<feature type="compositionally biased region" description="Basic and acidic residues" evidence="2">
    <location>
        <begin position="409"/>
        <end position="436"/>
    </location>
</feature>
<evidence type="ECO:0000256" key="1">
    <source>
        <dbReference type="SAM" id="Coils"/>
    </source>
</evidence>
<feature type="region of interest" description="Disordered" evidence="2">
    <location>
        <begin position="134"/>
        <end position="153"/>
    </location>
</feature>
<feature type="coiled-coil region" evidence="1">
    <location>
        <begin position="711"/>
        <end position="909"/>
    </location>
</feature>
<feature type="compositionally biased region" description="Acidic residues" evidence="2">
    <location>
        <begin position="136"/>
        <end position="147"/>
    </location>
</feature>
<feature type="compositionally biased region" description="Polar residues" evidence="2">
    <location>
        <begin position="672"/>
        <end position="684"/>
    </location>
</feature>
<dbReference type="OrthoDB" id="10038993at2759"/>
<feature type="compositionally biased region" description="Polar residues" evidence="2">
    <location>
        <begin position="394"/>
        <end position="407"/>
    </location>
</feature>
<sequence>MMLVSTKAETTSRIPKFGARPAGPATVTGPSHGPLTACSVGNPVRVGTKTGILRYVGRVHFAEGPWCGVELFEPLGKNDGAVEGVRYFACAERRGLMAPLAKAQLIHGIPSSAPSSGPHSMLFVEEATKRRRVADDADAAAEIDPVDDNIPKATPESVTAARKSRLSILRKESDEENSNSMEFNETLGILTPDQMDGTLVNMDAEHERTFLQQFIEAQSPNVPDLSLGILDEALLNFTLSNTHWLSSDAGKAQTPTAVEELPLDPAPSAGDAKQPAKCGEKNSSSITSITSLDIGYQGDGENSRPESRGADAARLTRRSRRPEPMTDSDFYTESDADNHEEQPVRGDRRAQVIDGTLYGVDPQAAADIYVNNRENMDSSGIFTDMEKNEDASPDASSKTITENTQTFDGGDRVDEDKAKKRVVGDAKDSGEADGSPKKPKAATAKGVSKPVGKPSVGETGAKASAGRWSTVLDKMNKHEQKKIDYKVVKSKVFASLDVNSTGNPRTTVAKKPAVHKTPNNKQTPQIIRGKTTPKYSSCTVIYEDADGTPKNKQRSRTIRPKSAQTPKSTIHSSQSDVSAATPPLSHRKPGSAKKRTDVSQVTQVLTANKLPARNQQKTAVENKKNILPHLSSKTETKSPKNVHKSKETFKPSINSSAKESPRSTIKAERSQIVRSQSQANPHHQQPLITEALAVLVQHLVFNVGAYEVPSLRRQLEKLAKENGKIKEALEEEKNRSVREVSELNRHYADVEQRLVSERENDRRNLSKQHEEEVEERKKEFRQSLEIVREENDSILEQIQEKSALIEKLKYESKKLKEDYESKETLLLGNVHKLKQHNAQLEEKLKRLAQENDELKKRNSFIEVSNEESCFASQDVHSLTVVLRMKQDEMTELRKELNRALQKVDELVGIEEKARYLNDKCEGLEFQLDVKNSTENGLQQEIFKLKENLKEEQAQRKRILLHNEELLWKLRQNKEVMTKVVEQADGIGLNRSKLSASCRESNSRKMLLERSLSLREKMPSRLLNGKEEESRKFFDDSVDETTPKVKIIVEKSDSVSYMLEMNEDPDAMASRFINRMTSTPKFKRPRIKNQPRQSPISSSVPNDFQREPVIELSPMWRDGHDLDDADDDDLTELPALPDVLGGGGGAAEALPAPRHLAGEAMASENNSEDESTSSSQL</sequence>
<feature type="compositionally biased region" description="Basic and acidic residues" evidence="2">
    <location>
        <begin position="301"/>
        <end position="311"/>
    </location>
</feature>
<dbReference type="SUPFAM" id="SSF74924">
    <property type="entry name" value="Cap-Gly domain"/>
    <property type="match status" value="1"/>
</dbReference>
<dbReference type="PROSITE" id="PS00845">
    <property type="entry name" value="CAP_GLY_1"/>
    <property type="match status" value="1"/>
</dbReference>
<dbReference type="Gene3D" id="2.30.30.190">
    <property type="entry name" value="CAP Gly-rich-like domain"/>
    <property type="match status" value="1"/>
</dbReference>
<feature type="compositionally biased region" description="Basic and acidic residues" evidence="2">
    <location>
        <begin position="336"/>
        <end position="350"/>
    </location>
</feature>
<feature type="domain" description="CAP-Gly" evidence="3">
    <location>
        <begin position="57"/>
        <end position="99"/>
    </location>
</feature>
<name>A0A9P0E014_PHYSR</name>
<feature type="region of interest" description="Disordered" evidence="2">
    <location>
        <begin position="261"/>
        <end position="350"/>
    </location>
</feature>
<gene>
    <name evidence="4" type="ORF">PHYEVI_LOCUS8279</name>
</gene>
<organism evidence="4 5">
    <name type="scientific">Phyllotreta striolata</name>
    <name type="common">Striped flea beetle</name>
    <name type="synonym">Crioceris striolata</name>
    <dbReference type="NCBI Taxonomy" id="444603"/>
    <lineage>
        <taxon>Eukaryota</taxon>
        <taxon>Metazoa</taxon>
        <taxon>Ecdysozoa</taxon>
        <taxon>Arthropoda</taxon>
        <taxon>Hexapoda</taxon>
        <taxon>Insecta</taxon>
        <taxon>Pterygota</taxon>
        <taxon>Neoptera</taxon>
        <taxon>Endopterygota</taxon>
        <taxon>Coleoptera</taxon>
        <taxon>Polyphaga</taxon>
        <taxon>Cucujiformia</taxon>
        <taxon>Chrysomeloidea</taxon>
        <taxon>Chrysomelidae</taxon>
        <taxon>Galerucinae</taxon>
        <taxon>Alticini</taxon>
        <taxon>Phyllotreta</taxon>
    </lineage>
</organism>
<dbReference type="PROSITE" id="PS50245">
    <property type="entry name" value="CAP_GLY_2"/>
    <property type="match status" value="1"/>
</dbReference>
<evidence type="ECO:0000259" key="3">
    <source>
        <dbReference type="PROSITE" id="PS50245"/>
    </source>
</evidence>
<dbReference type="InterPro" id="IPR000938">
    <property type="entry name" value="CAP-Gly_domain"/>
</dbReference>
<dbReference type="EMBL" id="OU900098">
    <property type="protein sequence ID" value="CAH1185100.1"/>
    <property type="molecule type" value="Genomic_DNA"/>
</dbReference>
<accession>A0A9P0E014</accession>
<dbReference type="Proteomes" id="UP001153712">
    <property type="component" value="Chromosome 5"/>
</dbReference>
<keyword evidence="1" id="KW-0175">Coiled coil</keyword>
<evidence type="ECO:0000313" key="5">
    <source>
        <dbReference type="Proteomes" id="UP001153712"/>
    </source>
</evidence>
<feature type="compositionally biased region" description="Polar residues" evidence="2">
    <location>
        <begin position="1089"/>
        <end position="1101"/>
    </location>
</feature>
<feature type="region of interest" description="Disordered" evidence="2">
    <location>
        <begin position="1076"/>
        <end position="1176"/>
    </location>
</feature>
<feature type="compositionally biased region" description="Polar residues" evidence="2">
    <location>
        <begin position="562"/>
        <end position="578"/>
    </location>
</feature>
<dbReference type="PANTHER" id="PTHR18916">
    <property type="entry name" value="DYNACTIN 1-RELATED MICROTUBULE-BINDING"/>
    <property type="match status" value="1"/>
</dbReference>
<dbReference type="SMART" id="SM01052">
    <property type="entry name" value="CAP_GLY"/>
    <property type="match status" value="1"/>
</dbReference>
<evidence type="ECO:0000313" key="4">
    <source>
        <dbReference type="EMBL" id="CAH1185100.1"/>
    </source>
</evidence>
<feature type="region of interest" description="Disordered" evidence="2">
    <location>
        <begin position="498"/>
        <end position="684"/>
    </location>
</feature>
<keyword evidence="5" id="KW-1185">Reference proteome</keyword>
<feature type="compositionally biased region" description="Basic and acidic residues" evidence="2">
    <location>
        <begin position="632"/>
        <end position="649"/>
    </location>
</feature>
<dbReference type="InterPro" id="IPR036859">
    <property type="entry name" value="CAP-Gly_dom_sf"/>
</dbReference>
<dbReference type="AlphaFoldDB" id="A0A9P0E014"/>